<evidence type="ECO:0000256" key="1">
    <source>
        <dbReference type="ARBA" id="ARBA00004138"/>
    </source>
</evidence>
<comment type="caution">
    <text evidence="7">The sequence shown here is derived from an EMBL/GenBank/DDBJ whole genome shotgun (WGS) entry which is preliminary data.</text>
</comment>
<dbReference type="InterPro" id="IPR050576">
    <property type="entry name" value="Cilia_flagella_integrity"/>
</dbReference>
<dbReference type="InterPro" id="IPR001611">
    <property type="entry name" value="Leu-rich_rpt"/>
</dbReference>
<evidence type="ECO:0000313" key="7">
    <source>
        <dbReference type="EMBL" id="TPP56250.1"/>
    </source>
</evidence>
<proteinExistence type="predicted"/>
<keyword evidence="4" id="KW-0969">Cilium</keyword>
<dbReference type="EMBL" id="SUNJ01014761">
    <property type="protein sequence ID" value="TPP56250.1"/>
    <property type="molecule type" value="Genomic_DNA"/>
</dbReference>
<dbReference type="STRING" id="46835.A0A504YDX5"/>
<dbReference type="PROSITE" id="PS51450">
    <property type="entry name" value="LRR"/>
    <property type="match status" value="2"/>
</dbReference>
<sequence length="807" mass="91203">MVNVGETEYGTLAKPSVSESEHITDPGPSFGKTGTSYTEDQEAEIVGSKAAEADRTSSDEEQSKLTRPSSDGETDAGYVSVEERVAELEQQIKLSGDTTDDVLEKPKSQLDFSLLTSDLKNLPYPPGYSILKRSEVLKEERQRRSTEQEAESRLPRMTKEFLRKHCAKHKLYQTPQLNDILYLHFNGFSKIENLEEYTGLRCLFLEVNGIDRIGGLEQQKEMRSLYLAKNLIRRIENLDHMQHLDTLDVSNNMIAKIENLDMLPKFTRLVIAHNKLSELDDLIHLVNCKQLSVLDIQHNQIKDANVVEEVFAKMPSLRVLYNQGNPFVREVRNYRKSIINQCKNLTYLDDRPVFPKDRACAEAFFIGGAEHESAVRQEWNNAEQQKLLDSCRWLTEKRKLIEARRRERELREQAEAAGLSAENIHVNPGDVDWLYGDVKPPQAPAGELGEQKEVQESSTHDSAGITNNIDDECEQNEEEQICHEADPKQEEVPVDGVTAGAGDLGEMPRTHPREGPIMAAKMIEEIYDELAAIRQKREMESSFHDHSGNTNQIDTETSNRQIEERQLPISVTDQAGEDTTPSEQMENNLEDTKSEDQQALEEVPVTVDDKSDSEEKTLVEDFIVLHSKPKADQDSVMQSVFSTSTKSADFIVAQMIPHLMVTNNSNEQNRKAMDDEESNSITCISVNESPSIVESDIKPQGMQKKCNWLIEEIPPTNPTHPAPRPLIIEVDVPVTTSNDAKIEENELGFEVESESNDSVQTQKPFVEPVRKQVRAREPTPIADLIEDDVEENLLLSMTEVSLETVNV</sequence>
<feature type="region of interest" description="Disordered" evidence="6">
    <location>
        <begin position="538"/>
        <end position="613"/>
    </location>
</feature>
<dbReference type="SMART" id="SM00365">
    <property type="entry name" value="LRR_SD22"/>
    <property type="match status" value="5"/>
</dbReference>
<evidence type="ECO:0000256" key="4">
    <source>
        <dbReference type="ARBA" id="ARBA00023069"/>
    </source>
</evidence>
<gene>
    <name evidence="7" type="ORF">FGIG_08403</name>
</gene>
<dbReference type="PANTHER" id="PTHR45973:SF9">
    <property type="entry name" value="LEUCINE-RICH REPEAT-CONTAINING PROTEIN 46"/>
    <property type="match status" value="1"/>
</dbReference>
<keyword evidence="5" id="KW-0966">Cell projection</keyword>
<dbReference type="InterPro" id="IPR032675">
    <property type="entry name" value="LRR_dom_sf"/>
</dbReference>
<evidence type="ECO:0000256" key="5">
    <source>
        <dbReference type="ARBA" id="ARBA00023273"/>
    </source>
</evidence>
<feature type="compositionally biased region" description="Basic and acidic residues" evidence="6">
    <location>
        <begin position="51"/>
        <end position="64"/>
    </location>
</feature>
<feature type="region of interest" description="Disordered" evidence="6">
    <location>
        <begin position="441"/>
        <end position="468"/>
    </location>
</feature>
<evidence type="ECO:0000256" key="6">
    <source>
        <dbReference type="SAM" id="MobiDB-lite"/>
    </source>
</evidence>
<dbReference type="Gene3D" id="3.80.10.10">
    <property type="entry name" value="Ribonuclease Inhibitor"/>
    <property type="match status" value="2"/>
</dbReference>
<reference evidence="7 8" key="1">
    <citation type="submission" date="2019-04" db="EMBL/GenBank/DDBJ databases">
        <title>Annotation for the trematode Fasciola gigantica.</title>
        <authorList>
            <person name="Choi Y.-J."/>
        </authorList>
    </citation>
    <scope>NUCLEOTIDE SEQUENCE [LARGE SCALE GENOMIC DNA]</scope>
    <source>
        <strain evidence="7">Uganda_cow_1</strain>
    </source>
</reference>
<accession>A0A504YDX5</accession>
<feature type="compositionally biased region" description="Polar residues" evidence="6">
    <location>
        <begin position="548"/>
        <end position="560"/>
    </location>
</feature>
<protein>
    <submittedName>
        <fullName evidence="7">Uncharacterized protein</fullName>
    </submittedName>
</protein>
<keyword evidence="3" id="KW-0677">Repeat</keyword>
<dbReference type="AlphaFoldDB" id="A0A504YDX5"/>
<feature type="compositionally biased region" description="Basic and acidic residues" evidence="6">
    <location>
        <begin position="449"/>
        <end position="459"/>
    </location>
</feature>
<dbReference type="PANTHER" id="PTHR45973">
    <property type="entry name" value="PROTEIN PHOSPHATASE 1 REGULATORY SUBUNIT SDS22-RELATED"/>
    <property type="match status" value="1"/>
</dbReference>
<name>A0A504YDX5_FASGI</name>
<feature type="compositionally biased region" description="Basic and acidic residues" evidence="6">
    <location>
        <begin position="538"/>
        <end position="547"/>
    </location>
</feature>
<dbReference type="Proteomes" id="UP000316759">
    <property type="component" value="Unassembled WGS sequence"/>
</dbReference>
<evidence type="ECO:0000256" key="2">
    <source>
        <dbReference type="ARBA" id="ARBA00022614"/>
    </source>
</evidence>
<evidence type="ECO:0000256" key="3">
    <source>
        <dbReference type="ARBA" id="ARBA00022737"/>
    </source>
</evidence>
<dbReference type="SUPFAM" id="SSF52075">
    <property type="entry name" value="Outer arm dynein light chain 1"/>
    <property type="match status" value="1"/>
</dbReference>
<comment type="subcellular location">
    <subcellularLocation>
        <location evidence="1">Cell projection</location>
        <location evidence="1">Cilium</location>
    </subcellularLocation>
</comment>
<feature type="compositionally biased region" description="Polar residues" evidence="6">
    <location>
        <begin position="569"/>
        <end position="587"/>
    </location>
</feature>
<dbReference type="Pfam" id="PF14580">
    <property type="entry name" value="LRR_9"/>
    <property type="match status" value="1"/>
</dbReference>
<dbReference type="FunFam" id="3.80.10.10:FF:000166">
    <property type="entry name" value="Dynein assembly factor 1, axonemal"/>
    <property type="match status" value="1"/>
</dbReference>
<organism evidence="7 8">
    <name type="scientific">Fasciola gigantica</name>
    <name type="common">Giant liver fluke</name>
    <dbReference type="NCBI Taxonomy" id="46835"/>
    <lineage>
        <taxon>Eukaryota</taxon>
        <taxon>Metazoa</taxon>
        <taxon>Spiralia</taxon>
        <taxon>Lophotrochozoa</taxon>
        <taxon>Platyhelminthes</taxon>
        <taxon>Trematoda</taxon>
        <taxon>Digenea</taxon>
        <taxon>Plagiorchiida</taxon>
        <taxon>Echinostomata</taxon>
        <taxon>Echinostomatoidea</taxon>
        <taxon>Fasciolidae</taxon>
        <taxon>Fasciola</taxon>
    </lineage>
</organism>
<keyword evidence="2" id="KW-0433">Leucine-rich repeat</keyword>
<evidence type="ECO:0000313" key="8">
    <source>
        <dbReference type="Proteomes" id="UP000316759"/>
    </source>
</evidence>
<keyword evidence="8" id="KW-1185">Reference proteome</keyword>
<feature type="region of interest" description="Disordered" evidence="6">
    <location>
        <begin position="1"/>
        <end position="77"/>
    </location>
</feature>
<dbReference type="OrthoDB" id="1904536at2759"/>